<proteinExistence type="predicted"/>
<evidence type="ECO:0000313" key="2">
    <source>
        <dbReference type="Proteomes" id="UP001164539"/>
    </source>
</evidence>
<dbReference type="EMBL" id="CM051397">
    <property type="protein sequence ID" value="KAJ4719585.1"/>
    <property type="molecule type" value="Genomic_DNA"/>
</dbReference>
<reference evidence="1 2" key="1">
    <citation type="journal article" date="2023" name="Science">
        <title>Complex scaffold remodeling in plant triterpene biosynthesis.</title>
        <authorList>
            <person name="De La Pena R."/>
            <person name="Hodgson H."/>
            <person name="Liu J.C."/>
            <person name="Stephenson M.J."/>
            <person name="Martin A.C."/>
            <person name="Owen C."/>
            <person name="Harkess A."/>
            <person name="Leebens-Mack J."/>
            <person name="Jimenez L.E."/>
            <person name="Osbourn A."/>
            <person name="Sattely E.S."/>
        </authorList>
    </citation>
    <scope>NUCLEOTIDE SEQUENCE [LARGE SCALE GENOMIC DNA]</scope>
    <source>
        <strain evidence="2">cv. JPN11</strain>
        <tissue evidence="1">Leaf</tissue>
    </source>
</reference>
<accession>A0ACC1Y7K7</accession>
<organism evidence="1 2">
    <name type="scientific">Melia azedarach</name>
    <name type="common">Chinaberry tree</name>
    <dbReference type="NCBI Taxonomy" id="155640"/>
    <lineage>
        <taxon>Eukaryota</taxon>
        <taxon>Viridiplantae</taxon>
        <taxon>Streptophyta</taxon>
        <taxon>Embryophyta</taxon>
        <taxon>Tracheophyta</taxon>
        <taxon>Spermatophyta</taxon>
        <taxon>Magnoliopsida</taxon>
        <taxon>eudicotyledons</taxon>
        <taxon>Gunneridae</taxon>
        <taxon>Pentapetalae</taxon>
        <taxon>rosids</taxon>
        <taxon>malvids</taxon>
        <taxon>Sapindales</taxon>
        <taxon>Meliaceae</taxon>
        <taxon>Melia</taxon>
    </lineage>
</organism>
<evidence type="ECO:0000313" key="1">
    <source>
        <dbReference type="EMBL" id="KAJ4719585.1"/>
    </source>
</evidence>
<protein>
    <submittedName>
        <fullName evidence="1">Acyltransferase-like protein, chloroplastic</fullName>
    </submittedName>
</protein>
<name>A0ACC1Y7K7_MELAZ</name>
<keyword evidence="2" id="KW-1185">Reference proteome</keyword>
<sequence length="701" mass="78163">MASVITFRVSPFAINSEYKPSFRVRAQSSGAGDSAVLSSHPVSVNGAPLVTEKRKTDGRLKPKVAEKKLAKDVISKELEVLWEDGYGTKSVKDYLDAAKEIIKPDGGPPRWFSPVDCGRPLDGSPTLLFLPGLDGVGLGLILHHKALGKAFEVRCLHIPVYDRTSFQGLVKFVEETVRLEHASSPHKPIYLVGDSFGGCLALAVAARNPTIDLVLILSNPATSFDRSQLQPLFPILEVIPDELHVTVPYLLSLVMGDPMKMAMVTVENKLPPGVKFDQMSKNLTSLLPLLSGMADIIPKETLLWKLKLLKSASAYANSRLHAVKAEVLVLASGKDNMLPSKDEAKRLKNSLQNCIVRYFKDNGHTLLLEEGISLLTIIKGTGKYRRTRKLDSVADFLPPSREDFNMVFDQVVGFIRFATSSVMLSTLEDGKIVKGLAGVPSEGPVLFVGYHMLLGFELYSLVETFLREKNIMLRGIAHPELFLGRLESSTTEFSITDWLKVMGAVPVSARNLFKLLSTKSHVLLYPGGAREALHYKGEEYKLFWPESQEFVRMAARFGATIVPFGSVGEDDIAELVLDYHDIMKIPVVNDYIRESTRDAVNIRDEISGEVANQELFFPGLLPKVPGRFYYLFGKPIPTKGREVFLRDKENANQLYLHIKSEVERCIAYLLKKREEDPYRSLIDRTVYRATHVDEVPTFKLD</sequence>
<comment type="caution">
    <text evidence="1">The sequence shown here is derived from an EMBL/GenBank/DDBJ whole genome shotgun (WGS) entry which is preliminary data.</text>
</comment>
<dbReference type="Proteomes" id="UP001164539">
    <property type="component" value="Chromosome 4"/>
</dbReference>
<gene>
    <name evidence="1" type="ORF">OWV82_007541</name>
</gene>